<dbReference type="CDD" id="cd00060">
    <property type="entry name" value="FHA"/>
    <property type="match status" value="1"/>
</dbReference>
<sequence length="96" mass="10760">MLKSISVPTSQVIKLKPGEYIIGRDPSCDIVVVDPYVSRAHAKIFYREGRWYLEDLGSKNGTYIDGEDVRNRGAVELKEGVEIVLGFSAIIVKNFE</sequence>
<proteinExistence type="predicted"/>
<dbReference type="AlphaFoldDB" id="A0A7C4NLG7"/>
<dbReference type="InterPro" id="IPR008984">
    <property type="entry name" value="SMAD_FHA_dom_sf"/>
</dbReference>
<reference evidence="3" key="1">
    <citation type="journal article" date="2020" name="mSystems">
        <title>Genome- and Community-Level Interaction Insights into Carbon Utilization and Element Cycling Functions of Hydrothermarchaeota in Hydrothermal Sediment.</title>
        <authorList>
            <person name="Zhou Z."/>
            <person name="Liu Y."/>
            <person name="Xu W."/>
            <person name="Pan J."/>
            <person name="Luo Z.H."/>
            <person name="Li M."/>
        </authorList>
    </citation>
    <scope>NUCLEOTIDE SEQUENCE [LARGE SCALE GENOMIC DNA]</scope>
    <source>
        <strain evidence="3">SpSt-637</strain>
        <strain evidence="2">SpSt-667</strain>
    </source>
</reference>
<dbReference type="EMBL" id="DTCK01000034">
    <property type="protein sequence ID" value="HGQ36071.1"/>
    <property type="molecule type" value="Genomic_DNA"/>
</dbReference>
<protein>
    <submittedName>
        <fullName evidence="3">FHA domain-containing protein</fullName>
    </submittedName>
</protein>
<accession>A0A7C4NLG7</accession>
<gene>
    <name evidence="3" type="ORF">ENU08_06855</name>
    <name evidence="2" type="ORF">ENU41_05270</name>
</gene>
<dbReference type="InterPro" id="IPR050923">
    <property type="entry name" value="Cell_Proc_Reg/RNA_Proc"/>
</dbReference>
<dbReference type="SUPFAM" id="SSF49879">
    <property type="entry name" value="SMAD/FHA domain"/>
    <property type="match status" value="1"/>
</dbReference>
<dbReference type="PROSITE" id="PS50006">
    <property type="entry name" value="FHA_DOMAIN"/>
    <property type="match status" value="1"/>
</dbReference>
<evidence type="ECO:0000259" key="1">
    <source>
        <dbReference type="PROSITE" id="PS50006"/>
    </source>
</evidence>
<name>A0A7C4NLG7_9CREN</name>
<organism evidence="3">
    <name type="scientific">Ignisphaera aggregans</name>
    <dbReference type="NCBI Taxonomy" id="334771"/>
    <lineage>
        <taxon>Archaea</taxon>
        <taxon>Thermoproteota</taxon>
        <taxon>Thermoprotei</taxon>
        <taxon>Desulfurococcales</taxon>
        <taxon>Desulfurococcaceae</taxon>
        <taxon>Ignisphaera</taxon>
    </lineage>
</organism>
<dbReference type="InterPro" id="IPR000253">
    <property type="entry name" value="FHA_dom"/>
</dbReference>
<dbReference type="Pfam" id="PF00498">
    <property type="entry name" value="FHA"/>
    <property type="match status" value="1"/>
</dbReference>
<comment type="caution">
    <text evidence="3">The sequence shown here is derived from an EMBL/GenBank/DDBJ whole genome shotgun (WGS) entry which is preliminary data.</text>
</comment>
<dbReference type="PANTHER" id="PTHR23308">
    <property type="entry name" value="NUCLEAR INHIBITOR OF PROTEIN PHOSPHATASE-1"/>
    <property type="match status" value="1"/>
</dbReference>
<feature type="domain" description="FHA" evidence="1">
    <location>
        <begin position="20"/>
        <end position="69"/>
    </location>
</feature>
<dbReference type="EMBL" id="DTBD01000062">
    <property type="protein sequence ID" value="HGQ64945.1"/>
    <property type="molecule type" value="Genomic_DNA"/>
</dbReference>
<dbReference type="SMART" id="SM00240">
    <property type="entry name" value="FHA"/>
    <property type="match status" value="1"/>
</dbReference>
<dbReference type="Gene3D" id="2.60.200.20">
    <property type="match status" value="1"/>
</dbReference>
<evidence type="ECO:0000313" key="2">
    <source>
        <dbReference type="EMBL" id="HGQ36071.1"/>
    </source>
</evidence>
<evidence type="ECO:0000313" key="3">
    <source>
        <dbReference type="EMBL" id="HGQ64945.1"/>
    </source>
</evidence>